<dbReference type="GO" id="GO:0004020">
    <property type="term" value="F:adenylylsulfate kinase activity"/>
    <property type="evidence" value="ECO:0007669"/>
    <property type="project" value="UniProtKB-UniRule"/>
</dbReference>
<keyword evidence="7 14" id="KW-0548">Nucleotidyltransferase</keyword>
<feature type="active site" description="Phosphoserine intermediate" evidence="15">
    <location>
        <position position="550"/>
    </location>
</feature>
<evidence type="ECO:0000256" key="10">
    <source>
        <dbReference type="ARBA" id="ARBA00022840"/>
    </source>
</evidence>
<evidence type="ECO:0000256" key="11">
    <source>
        <dbReference type="ARBA" id="ARBA00023134"/>
    </source>
</evidence>
<keyword evidence="6 14" id="KW-0808">Transferase</keyword>
<evidence type="ECO:0000256" key="12">
    <source>
        <dbReference type="ARBA" id="ARBA00023268"/>
    </source>
</evidence>
<dbReference type="InterPro" id="IPR009001">
    <property type="entry name" value="Transl_elong_EF1A/Init_IF2_C"/>
</dbReference>
<dbReference type="SUPFAM" id="SSF52540">
    <property type="entry name" value="P-loop containing nucleoside triphosphate hydrolases"/>
    <property type="match status" value="2"/>
</dbReference>
<evidence type="ECO:0000256" key="14">
    <source>
        <dbReference type="HAMAP-Rule" id="MF_00062"/>
    </source>
</evidence>
<keyword evidence="8 14" id="KW-0547">Nucleotide-binding</keyword>
<evidence type="ECO:0000256" key="4">
    <source>
        <dbReference type="ARBA" id="ARBA00007237"/>
    </source>
</evidence>
<evidence type="ECO:0000256" key="8">
    <source>
        <dbReference type="ARBA" id="ARBA00022741"/>
    </source>
</evidence>
<dbReference type="InterPro" id="IPR027417">
    <property type="entry name" value="P-loop_NTPase"/>
</dbReference>
<dbReference type="Gene3D" id="3.40.50.300">
    <property type="entry name" value="P-loop containing nucleotide triphosphate hydrolases"/>
    <property type="match status" value="2"/>
</dbReference>
<feature type="domain" description="Tr-type G" evidence="16">
    <location>
        <begin position="32"/>
        <end position="247"/>
    </location>
</feature>
<dbReference type="CDD" id="cd04166">
    <property type="entry name" value="CysN_ATPS"/>
    <property type="match status" value="1"/>
</dbReference>
<dbReference type="InterPro" id="IPR044139">
    <property type="entry name" value="CysN_NoDQ_III"/>
</dbReference>
<comment type="similarity">
    <text evidence="14">Belongs to the TRAFAC class translation factor GTPase superfamily. Classic translation factor GTPase family. CysN/NodQ subfamily.</text>
</comment>
<dbReference type="InterPro" id="IPR031157">
    <property type="entry name" value="G_TR_CS"/>
</dbReference>
<dbReference type="Pfam" id="PF01583">
    <property type="entry name" value="APS_kinase"/>
    <property type="match status" value="1"/>
</dbReference>
<organism evidence="17 18">
    <name type="scientific">Diaphorobacter nitroreducens</name>
    <dbReference type="NCBI Taxonomy" id="164759"/>
    <lineage>
        <taxon>Bacteria</taxon>
        <taxon>Pseudomonadati</taxon>
        <taxon>Pseudomonadota</taxon>
        <taxon>Betaproteobacteria</taxon>
        <taxon>Burkholderiales</taxon>
        <taxon>Comamonadaceae</taxon>
        <taxon>Diaphorobacter</taxon>
    </lineage>
</organism>
<dbReference type="AlphaFoldDB" id="A0AAX1WZB8"/>
<evidence type="ECO:0000256" key="2">
    <source>
        <dbReference type="ARBA" id="ARBA00002357"/>
    </source>
</evidence>
<protein>
    <recommendedName>
        <fullName evidence="14 15">Multifunctional fusion protein</fullName>
    </recommendedName>
    <domain>
        <recommendedName>
            <fullName evidence="14">Sulfate adenylyltransferase subunit 1</fullName>
            <ecNumber evidence="14">2.7.7.4</ecNumber>
        </recommendedName>
        <alternativeName>
            <fullName evidence="14">ATP-sulfurylase large subunit</fullName>
        </alternativeName>
        <alternativeName>
            <fullName evidence="14">Sulfate adenylate transferase</fullName>
            <shortName evidence="14">SAT</shortName>
        </alternativeName>
    </domain>
    <domain>
        <recommendedName>
            <fullName evidence="15">Adenylyl-sulfate kinase</fullName>
            <ecNumber evidence="15">2.7.1.25</ecNumber>
        </recommendedName>
        <alternativeName>
            <fullName evidence="15">APS kinase</fullName>
        </alternativeName>
        <alternativeName>
            <fullName evidence="15">ATP adenosine-5'-phosphosulfate 3'-phosphotransferase</fullName>
        </alternativeName>
        <alternativeName>
            <fullName evidence="15">Adenosine-5'-phosphosulfate kinase</fullName>
        </alternativeName>
    </domain>
</protein>
<dbReference type="InterPro" id="IPR041757">
    <property type="entry name" value="CysN_GTP-bd"/>
</dbReference>
<comment type="subunit">
    <text evidence="14">Heterodimer composed of CysD, the smaller subunit, and CysN.</text>
</comment>
<dbReference type="InterPro" id="IPR000795">
    <property type="entry name" value="T_Tr_GTP-bd_dom"/>
</dbReference>
<dbReference type="EMBL" id="RJVL01000001">
    <property type="protein sequence ID" value="ROR50660.1"/>
    <property type="molecule type" value="Genomic_DNA"/>
</dbReference>
<dbReference type="NCBIfam" id="TIGR02034">
    <property type="entry name" value="CysN"/>
    <property type="match status" value="1"/>
</dbReference>
<dbReference type="GO" id="GO:0000103">
    <property type="term" value="P:sulfate assimilation"/>
    <property type="evidence" value="ECO:0007669"/>
    <property type="project" value="UniProtKB-UniRule"/>
</dbReference>
<accession>A0AAX1WZB8</accession>
<dbReference type="InterPro" id="IPR002891">
    <property type="entry name" value="APS"/>
</dbReference>
<comment type="function">
    <text evidence="2">APS kinase catalyzes the synthesis of activated sulfate.</text>
</comment>
<dbReference type="GO" id="GO:0005524">
    <property type="term" value="F:ATP binding"/>
    <property type="evidence" value="ECO:0007669"/>
    <property type="project" value="UniProtKB-UniRule"/>
</dbReference>
<dbReference type="Pfam" id="PF22594">
    <property type="entry name" value="GTP-eEF1A_C"/>
    <property type="match status" value="1"/>
</dbReference>
<feature type="binding site" evidence="14">
    <location>
        <begin position="41"/>
        <end position="48"/>
    </location>
    <ligand>
        <name>GTP</name>
        <dbReference type="ChEBI" id="CHEBI:37565"/>
    </ligand>
</feature>
<dbReference type="InterPro" id="IPR044138">
    <property type="entry name" value="CysN_II"/>
</dbReference>
<dbReference type="PROSITE" id="PS00301">
    <property type="entry name" value="G_TR_1"/>
    <property type="match status" value="1"/>
</dbReference>
<keyword evidence="18" id="KW-1185">Reference proteome</keyword>
<evidence type="ECO:0000256" key="5">
    <source>
        <dbReference type="ARBA" id="ARBA00022458"/>
    </source>
</evidence>
<dbReference type="HAMAP" id="MF_00062">
    <property type="entry name" value="Sulf_adenylyltr_sub1"/>
    <property type="match status" value="1"/>
</dbReference>
<gene>
    <name evidence="15" type="primary">cysC</name>
    <name evidence="14" type="synonym">cysN</name>
    <name evidence="17" type="ORF">EDC60_0414</name>
</gene>
<feature type="binding site" evidence="14">
    <location>
        <begin position="175"/>
        <end position="178"/>
    </location>
    <ligand>
        <name>GTP</name>
        <dbReference type="ChEBI" id="CHEBI:37565"/>
    </ligand>
</feature>
<comment type="similarity">
    <text evidence="15">Belongs to the APS kinase family.</text>
</comment>
<comment type="catalytic activity">
    <reaction evidence="13 14">
        <text>sulfate + ATP + H(+) = adenosine 5'-phosphosulfate + diphosphate</text>
        <dbReference type="Rhea" id="RHEA:18133"/>
        <dbReference type="ChEBI" id="CHEBI:15378"/>
        <dbReference type="ChEBI" id="CHEBI:16189"/>
        <dbReference type="ChEBI" id="CHEBI:30616"/>
        <dbReference type="ChEBI" id="CHEBI:33019"/>
        <dbReference type="ChEBI" id="CHEBI:58243"/>
        <dbReference type="EC" id="2.7.7.4"/>
    </reaction>
</comment>
<dbReference type="GO" id="GO:0070814">
    <property type="term" value="P:hydrogen sulfide biosynthetic process"/>
    <property type="evidence" value="ECO:0007669"/>
    <property type="project" value="UniProtKB-UniRule"/>
</dbReference>
<dbReference type="PRINTS" id="PR00315">
    <property type="entry name" value="ELONGATNFCT"/>
</dbReference>
<comment type="pathway">
    <text evidence="15">Sulfur metabolism; hydrogen sulfide biosynthesis; sulfite from sulfate: step 2/3.</text>
</comment>
<dbReference type="NCBIfam" id="NF003013">
    <property type="entry name" value="PRK03846.1"/>
    <property type="match status" value="1"/>
</dbReference>
<dbReference type="InterPro" id="IPR059117">
    <property type="entry name" value="APS_kinase_dom"/>
</dbReference>
<dbReference type="NCBIfam" id="NF003478">
    <property type="entry name" value="PRK05124.1"/>
    <property type="match status" value="1"/>
</dbReference>
<dbReference type="SUPFAM" id="SSF50447">
    <property type="entry name" value="Translation proteins"/>
    <property type="match status" value="1"/>
</dbReference>
<evidence type="ECO:0000259" key="16">
    <source>
        <dbReference type="PROSITE" id="PS51722"/>
    </source>
</evidence>
<dbReference type="GO" id="GO:0005525">
    <property type="term" value="F:GTP binding"/>
    <property type="evidence" value="ECO:0007669"/>
    <property type="project" value="UniProtKB-UniRule"/>
</dbReference>
<dbReference type="FunFam" id="3.40.50.300:FF:000119">
    <property type="entry name" value="Sulfate adenylyltransferase subunit 1"/>
    <property type="match status" value="1"/>
</dbReference>
<evidence type="ECO:0000256" key="6">
    <source>
        <dbReference type="ARBA" id="ARBA00022679"/>
    </source>
</evidence>
<feature type="binding site" evidence="14">
    <location>
        <begin position="120"/>
        <end position="124"/>
    </location>
    <ligand>
        <name>GTP</name>
        <dbReference type="ChEBI" id="CHEBI:37565"/>
    </ligand>
</feature>
<dbReference type="EC" id="2.7.7.4" evidence="14"/>
<proteinExistence type="inferred from homology"/>
<keyword evidence="15" id="KW-0597">Phosphoprotein</keyword>
<dbReference type="InterPro" id="IPR009000">
    <property type="entry name" value="Transl_B-barrel_sf"/>
</dbReference>
<dbReference type="HAMAP" id="MF_00065">
    <property type="entry name" value="Adenylyl_sulf_kinase"/>
    <property type="match status" value="1"/>
</dbReference>
<evidence type="ECO:0000256" key="7">
    <source>
        <dbReference type="ARBA" id="ARBA00022695"/>
    </source>
</evidence>
<comment type="similarity">
    <text evidence="3">In the C-terminal section; belongs to the APS kinase family.</text>
</comment>
<comment type="function">
    <text evidence="14">With CysD forms the ATP sulfurylase (ATPS) that catalyzes the adenylation of sulfate producing adenosine 5'-phosphosulfate (APS) and diphosphate, the first enzymatic step in sulfur assimilation pathway. APS synthesis involves the formation of a high-energy phosphoric-sulfuric acid anhydride bond driven by GTP hydrolysis by CysN coupled to ATP hydrolysis by CysD.</text>
</comment>
<keyword evidence="12" id="KW-0511">Multifunctional enzyme</keyword>
<dbReference type="GO" id="GO:0004781">
    <property type="term" value="F:sulfate adenylyltransferase (ATP) activity"/>
    <property type="evidence" value="ECO:0007669"/>
    <property type="project" value="UniProtKB-UniRule"/>
</dbReference>
<dbReference type="InterPro" id="IPR011779">
    <property type="entry name" value="SO4_adenylTrfase_lsu"/>
</dbReference>
<dbReference type="Proteomes" id="UP000271868">
    <property type="component" value="Unassembled WGS sequence"/>
</dbReference>
<comment type="catalytic activity">
    <reaction evidence="1 15">
        <text>adenosine 5'-phosphosulfate + ATP = 3'-phosphoadenylyl sulfate + ADP + H(+)</text>
        <dbReference type="Rhea" id="RHEA:24152"/>
        <dbReference type="ChEBI" id="CHEBI:15378"/>
        <dbReference type="ChEBI" id="CHEBI:30616"/>
        <dbReference type="ChEBI" id="CHEBI:58243"/>
        <dbReference type="ChEBI" id="CHEBI:58339"/>
        <dbReference type="ChEBI" id="CHEBI:456216"/>
        <dbReference type="EC" id="2.7.1.25"/>
    </reaction>
</comment>
<dbReference type="NCBIfam" id="TIGR00455">
    <property type="entry name" value="apsK"/>
    <property type="match status" value="1"/>
</dbReference>
<keyword evidence="9 15" id="KW-0418">Kinase</keyword>
<evidence type="ECO:0000313" key="17">
    <source>
        <dbReference type="EMBL" id="ROR50660.1"/>
    </source>
</evidence>
<dbReference type="InterPro" id="IPR050100">
    <property type="entry name" value="TRAFAC_GTPase_members"/>
</dbReference>
<evidence type="ECO:0000313" key="18">
    <source>
        <dbReference type="Proteomes" id="UP000271868"/>
    </source>
</evidence>
<dbReference type="PANTHER" id="PTHR23115">
    <property type="entry name" value="TRANSLATION FACTOR"/>
    <property type="match status" value="1"/>
</dbReference>
<dbReference type="GO" id="GO:0003924">
    <property type="term" value="F:GTPase activity"/>
    <property type="evidence" value="ECO:0007669"/>
    <property type="project" value="InterPro"/>
</dbReference>
<evidence type="ECO:0000256" key="3">
    <source>
        <dbReference type="ARBA" id="ARBA00005438"/>
    </source>
</evidence>
<name>A0AAX1WZB8_9BURK</name>
<dbReference type="RefSeq" id="WP_123675014.1">
    <property type="nucleotide sequence ID" value="NZ_RJVL01000001.1"/>
</dbReference>
<feature type="binding site" evidence="15">
    <location>
        <begin position="476"/>
        <end position="483"/>
    </location>
    <ligand>
        <name>ATP</name>
        <dbReference type="ChEBI" id="CHEBI:30616"/>
    </ligand>
</feature>
<keyword evidence="10 14" id="KW-0067">ATP-binding</keyword>
<keyword evidence="5" id="KW-0536">Nodulation</keyword>
<dbReference type="CDD" id="cd03695">
    <property type="entry name" value="CysN_NodQ_II"/>
    <property type="match status" value="1"/>
</dbReference>
<keyword evidence="11 14" id="KW-0342">GTP-binding</keyword>
<dbReference type="FunFam" id="3.40.50.300:FF:000212">
    <property type="entry name" value="Adenylyl-sulfate kinase"/>
    <property type="match status" value="1"/>
</dbReference>
<evidence type="ECO:0000256" key="1">
    <source>
        <dbReference type="ARBA" id="ARBA00001823"/>
    </source>
</evidence>
<reference evidence="17 18" key="1">
    <citation type="submission" date="2018-11" db="EMBL/GenBank/DDBJ databases">
        <title>Genomic Encyclopedia of Type Strains, Phase IV (KMG-IV): sequencing the most valuable type-strain genomes for metagenomic binning, comparative biology and taxonomic classification.</title>
        <authorList>
            <person name="Goeker M."/>
        </authorList>
    </citation>
    <scope>NUCLEOTIDE SEQUENCE [LARGE SCALE GENOMIC DNA]</scope>
    <source>
        <strain evidence="17 18">DSM 15985</strain>
    </source>
</reference>
<dbReference type="CDD" id="cd04095">
    <property type="entry name" value="CysN_NoDQ_III"/>
    <property type="match status" value="1"/>
</dbReference>
<comment type="pathway">
    <text evidence="14">Sulfur metabolism; hydrogen sulfide biosynthesis; sulfite from sulfate: step 1/3.</text>
</comment>
<dbReference type="InterPro" id="IPR054696">
    <property type="entry name" value="GTP-eEF1A_C"/>
</dbReference>
<evidence type="ECO:0000256" key="9">
    <source>
        <dbReference type="ARBA" id="ARBA00022777"/>
    </source>
</evidence>
<dbReference type="Pfam" id="PF00009">
    <property type="entry name" value="GTP_EFTU"/>
    <property type="match status" value="1"/>
</dbReference>
<dbReference type="SUPFAM" id="SSF50465">
    <property type="entry name" value="EF-Tu/eEF-1alpha/eIF2-gamma C-terminal domain"/>
    <property type="match status" value="1"/>
</dbReference>
<dbReference type="NCBIfam" id="NF004035">
    <property type="entry name" value="PRK05506.1"/>
    <property type="match status" value="1"/>
</dbReference>
<comment type="similarity">
    <text evidence="4">In the N-terminal section; belongs to the TRAFAC class translation factor GTPase superfamily. Classic translation factor GTPase family. CysN/NodQ subfamily.</text>
</comment>
<dbReference type="CDD" id="cd02027">
    <property type="entry name" value="APSK"/>
    <property type="match status" value="1"/>
</dbReference>
<evidence type="ECO:0000256" key="15">
    <source>
        <dbReference type="HAMAP-Rule" id="MF_00065"/>
    </source>
</evidence>
<dbReference type="Gene3D" id="2.40.30.10">
    <property type="entry name" value="Translation factors"/>
    <property type="match status" value="2"/>
</dbReference>
<sequence length="646" mass="71144">MARPTKSQAARYPARSRDTSNLGDWLAQQAQQDTLRFITCGSVDDGKSTLIGRLLWESHYVFDDQMAALTADSKRHGTQGQNIDLALLVDGLTAEREQGITIDVAYRFFGTARRRFIVADTPGHEQYTRNMVTGASTADVAVILIDARKGLLTQTRRHTRLLSLMGVRHLALAINKMDLIGFDAKAFKRLEQDFANLAEGLQFDSVTAIPSSALLGDNVTTRSAHTPWYHGPTLLGYLETVQIPPATDQRVVFPVQFVNRPCSEFRGLGGSIASGRLAVGSTVRVTASGQTARVKRIVTPAGDASEALPGSAITLVLDKEVDASRGDILAEADNPLQLTDQFTATIIWMHEDKGMVGRSYELKLANQWAGASLTCIKHRIDVNTGAHEACRHLDLNDIAECNLALSRPVVFDTYATSHTLGAFILVERFTQATVAAGLITHNLRRAQNVHRQSLSITRRDRERLNGHKGSVIWFTGLSGSGKSAISDALEKALHIRGKRTYILDGDNIRQGLNKDLGFTDADRVENVRRVAEVAKLMMDAGLIVMTAFISPFRAERQMARELIGEENFIEVFVDTPLEVCEQRDPKGLYKKARSGQLPNMTGIGSPYEQPDHPTITIKTANITIKNAVEQIIERLFNDSHSELHSL</sequence>
<dbReference type="EC" id="2.7.1.25" evidence="15"/>
<comment type="caution">
    <text evidence="17">The sequence shown here is derived from an EMBL/GenBank/DDBJ whole genome shotgun (WGS) entry which is preliminary data.</text>
</comment>
<dbReference type="PROSITE" id="PS51722">
    <property type="entry name" value="G_TR_2"/>
    <property type="match status" value="1"/>
</dbReference>
<evidence type="ECO:0000256" key="13">
    <source>
        <dbReference type="ARBA" id="ARBA00049370"/>
    </source>
</evidence>
<comment type="function">
    <text evidence="15">Catalyzes the synthesis of activated sulfate.</text>
</comment>